<reference evidence="1 2" key="1">
    <citation type="submission" date="2018-11" db="EMBL/GenBank/DDBJ databases">
        <title>Genome sequencing of Lachnoanaerobaculum sp. KCOM 2030 (= ChDC B114).</title>
        <authorList>
            <person name="Kook J.-K."/>
            <person name="Park S.-N."/>
            <person name="Lim Y.K."/>
        </authorList>
    </citation>
    <scope>NUCLEOTIDE SEQUENCE [LARGE SCALE GENOMIC DNA]</scope>
    <source>
        <strain evidence="1 2">KCOM 2030</strain>
    </source>
</reference>
<dbReference type="AlphaFoldDB" id="A0A3P3QUK2"/>
<protein>
    <recommendedName>
        <fullName evidence="3">Lipoprotein</fullName>
    </recommendedName>
</protein>
<sequence length="186" mass="20739">MKKGYLAAAALLLFLTGCGGNKSYSYHPDQSSIFISRDGTLKSALVEEIDTEAKSDELESFANTEIEDFNKLNANNQVKLEDATIKKNVAKLVFSYSSFECMEEFAKFTQDNSFDLNSVEVYSLKDIDVSKMNSIDIPDGIKGDYIAIIDGKADVYTEGEITYVSNDIEFDDNTAKVDGFNYIIFK</sequence>
<gene>
    <name evidence="1" type="ORF">EHV10_11715</name>
</gene>
<evidence type="ECO:0008006" key="3">
    <source>
        <dbReference type="Google" id="ProtNLM"/>
    </source>
</evidence>
<name>A0A3P3QUK2_9FIRM</name>
<proteinExistence type="predicted"/>
<dbReference type="PROSITE" id="PS51257">
    <property type="entry name" value="PROKAR_LIPOPROTEIN"/>
    <property type="match status" value="1"/>
</dbReference>
<evidence type="ECO:0000313" key="2">
    <source>
        <dbReference type="Proteomes" id="UP000272490"/>
    </source>
</evidence>
<comment type="caution">
    <text evidence="1">The sequence shown here is derived from an EMBL/GenBank/DDBJ whole genome shotgun (WGS) entry which is preliminary data.</text>
</comment>
<dbReference type="Proteomes" id="UP000272490">
    <property type="component" value="Unassembled WGS sequence"/>
</dbReference>
<dbReference type="EMBL" id="RRCO01000005">
    <property type="protein sequence ID" value="RRJ24926.1"/>
    <property type="molecule type" value="Genomic_DNA"/>
</dbReference>
<dbReference type="RefSeq" id="WP_128674800.1">
    <property type="nucleotide sequence ID" value="NZ_RRCO01000005.1"/>
</dbReference>
<keyword evidence="2" id="KW-1185">Reference proteome</keyword>
<evidence type="ECO:0000313" key="1">
    <source>
        <dbReference type="EMBL" id="RRJ24926.1"/>
    </source>
</evidence>
<dbReference type="OrthoDB" id="2040650at2"/>
<accession>A0A3P3QUK2</accession>
<organism evidence="1 2">
    <name type="scientific">Lachnoanaerobaculum gingivalis</name>
    <dbReference type="NCBI Taxonomy" id="2490855"/>
    <lineage>
        <taxon>Bacteria</taxon>
        <taxon>Bacillati</taxon>
        <taxon>Bacillota</taxon>
        <taxon>Clostridia</taxon>
        <taxon>Lachnospirales</taxon>
        <taxon>Lachnospiraceae</taxon>
        <taxon>Lachnoanaerobaculum</taxon>
    </lineage>
</organism>